<dbReference type="InterPro" id="IPR013658">
    <property type="entry name" value="SGL"/>
</dbReference>
<keyword evidence="3" id="KW-0479">Metal-binding</keyword>
<dbReference type="EMBL" id="JACIEC010000001">
    <property type="protein sequence ID" value="MBB4143053.1"/>
    <property type="molecule type" value="Genomic_DNA"/>
</dbReference>
<feature type="binding site" evidence="3">
    <location>
        <position position="104"/>
    </location>
    <ligand>
        <name>substrate</name>
    </ligand>
</feature>
<feature type="domain" description="SMP-30/Gluconolactonase/LRE-like region" evidence="4">
    <location>
        <begin position="19"/>
        <end position="260"/>
    </location>
</feature>
<name>A0A7W6PQ17_9HYPH</name>
<dbReference type="InterPro" id="IPR011042">
    <property type="entry name" value="6-blade_b-propeller_TolB-like"/>
</dbReference>
<feature type="active site" description="Proton donor/acceptor" evidence="2">
    <location>
        <position position="202"/>
    </location>
</feature>
<dbReference type="SUPFAM" id="SSF63829">
    <property type="entry name" value="Calcium-dependent phosphotriesterase"/>
    <property type="match status" value="1"/>
</dbReference>
<keyword evidence="6" id="KW-1185">Reference proteome</keyword>
<feature type="binding site" evidence="3">
    <location>
        <position position="202"/>
    </location>
    <ligand>
        <name>a divalent metal cation</name>
        <dbReference type="ChEBI" id="CHEBI:60240"/>
    </ligand>
</feature>
<reference evidence="5 6" key="1">
    <citation type="submission" date="2020-08" db="EMBL/GenBank/DDBJ databases">
        <title>Genomic Encyclopedia of Type Strains, Phase IV (KMG-IV): sequencing the most valuable type-strain genomes for metagenomic binning, comparative biology and taxonomic classification.</title>
        <authorList>
            <person name="Goeker M."/>
        </authorList>
    </citation>
    <scope>NUCLEOTIDE SEQUENCE [LARGE SCALE GENOMIC DNA]</scope>
    <source>
        <strain evidence="5 6">DSM 29514</strain>
    </source>
</reference>
<comment type="cofactor">
    <cofactor evidence="3">
        <name>Zn(2+)</name>
        <dbReference type="ChEBI" id="CHEBI:29105"/>
    </cofactor>
    <text evidence="3">Binds 1 divalent metal cation per subunit.</text>
</comment>
<dbReference type="Proteomes" id="UP000519897">
    <property type="component" value="Unassembled WGS sequence"/>
</dbReference>
<comment type="caution">
    <text evidence="5">The sequence shown here is derived from an EMBL/GenBank/DDBJ whole genome shotgun (WGS) entry which is preliminary data.</text>
</comment>
<organism evidence="5 6">
    <name type="scientific">Rhizobium rhizoryzae</name>
    <dbReference type="NCBI Taxonomy" id="451876"/>
    <lineage>
        <taxon>Bacteria</taxon>
        <taxon>Pseudomonadati</taxon>
        <taxon>Pseudomonadota</taxon>
        <taxon>Alphaproteobacteria</taxon>
        <taxon>Hyphomicrobiales</taxon>
        <taxon>Rhizobiaceae</taxon>
        <taxon>Rhizobium/Agrobacterium group</taxon>
        <taxon>Rhizobium</taxon>
    </lineage>
</organism>
<dbReference type="GO" id="GO:0019853">
    <property type="term" value="P:L-ascorbic acid biosynthetic process"/>
    <property type="evidence" value="ECO:0007669"/>
    <property type="project" value="TreeGrafter"/>
</dbReference>
<comment type="similarity">
    <text evidence="1">Belongs to the SMP-30/CGR1 family.</text>
</comment>
<keyword evidence="3" id="KW-0862">Zinc</keyword>
<dbReference type="Gene3D" id="2.120.10.30">
    <property type="entry name" value="TolB, C-terminal domain"/>
    <property type="match status" value="1"/>
</dbReference>
<dbReference type="InterPro" id="IPR005511">
    <property type="entry name" value="SMP-30"/>
</dbReference>
<protein>
    <submittedName>
        <fullName evidence="5">Sugar lactone lactonase YvrE</fullName>
    </submittedName>
</protein>
<dbReference type="AlphaFoldDB" id="A0A7W6PQ17"/>
<dbReference type="RefSeq" id="WP_062553101.1">
    <property type="nucleotide sequence ID" value="NZ_CP049250.1"/>
</dbReference>
<dbReference type="GO" id="GO:0004341">
    <property type="term" value="F:gluconolactonase activity"/>
    <property type="evidence" value="ECO:0007669"/>
    <property type="project" value="TreeGrafter"/>
</dbReference>
<accession>A0A7W6PQ17</accession>
<feature type="binding site" evidence="3">
    <location>
        <position position="151"/>
    </location>
    <ligand>
        <name>a divalent metal cation</name>
        <dbReference type="ChEBI" id="CHEBI:60240"/>
    </ligand>
</feature>
<dbReference type="PANTHER" id="PTHR10907:SF47">
    <property type="entry name" value="REGUCALCIN"/>
    <property type="match status" value="1"/>
</dbReference>
<feature type="binding site" evidence="3">
    <location>
        <position position="21"/>
    </location>
    <ligand>
        <name>a divalent metal cation</name>
        <dbReference type="ChEBI" id="CHEBI:60240"/>
    </ligand>
</feature>
<evidence type="ECO:0000256" key="3">
    <source>
        <dbReference type="PIRSR" id="PIRSR605511-2"/>
    </source>
</evidence>
<evidence type="ECO:0000313" key="6">
    <source>
        <dbReference type="Proteomes" id="UP000519897"/>
    </source>
</evidence>
<evidence type="ECO:0000259" key="4">
    <source>
        <dbReference type="Pfam" id="PF08450"/>
    </source>
</evidence>
<dbReference type="PRINTS" id="PR01790">
    <property type="entry name" value="SMP30FAMILY"/>
</dbReference>
<dbReference type="PANTHER" id="PTHR10907">
    <property type="entry name" value="REGUCALCIN"/>
    <property type="match status" value="1"/>
</dbReference>
<sequence length="295" mass="32014">MTEIFDFKGSVLSDHPCMLGEGPTYDPHTKTLYWFNILGQELHELSLDTGEKKLHALPCKASVLARIDGERQLLATERGLMIRERATGVLSPYLELEPAHMGNRSNDGRVHQSGALWIGTMGLKAQDGAGSIYHVAGNQVTRIFTGISIPNSICFSPDGAIGYFTDTRNSRIMRVALDAKTGLPTEQASVFIDTGSRAGGADGSVCDAEGALWNARWGQSAVDKYAPDGTHLARYALPTARTSCPAFFGENANRMFVTSAFEGATAQERQTDTKAGFTFDLGIDVKGRFEPDFKL</sequence>
<evidence type="ECO:0000256" key="2">
    <source>
        <dbReference type="PIRSR" id="PIRSR605511-1"/>
    </source>
</evidence>
<dbReference type="Pfam" id="PF08450">
    <property type="entry name" value="SGL"/>
    <property type="match status" value="1"/>
</dbReference>
<gene>
    <name evidence="5" type="ORF">GGQ72_001552</name>
</gene>
<dbReference type="GO" id="GO:0005509">
    <property type="term" value="F:calcium ion binding"/>
    <property type="evidence" value="ECO:0007669"/>
    <property type="project" value="TreeGrafter"/>
</dbReference>
<proteinExistence type="inferred from homology"/>
<evidence type="ECO:0000313" key="5">
    <source>
        <dbReference type="EMBL" id="MBB4143053.1"/>
    </source>
</evidence>
<feature type="binding site" evidence="3">
    <location>
        <position position="106"/>
    </location>
    <ligand>
        <name>substrate</name>
    </ligand>
</feature>
<evidence type="ECO:0000256" key="1">
    <source>
        <dbReference type="ARBA" id="ARBA00008853"/>
    </source>
</evidence>